<protein>
    <submittedName>
        <fullName evidence="2">Helix-turn-helix domain protein</fullName>
    </submittedName>
</protein>
<evidence type="ECO:0000259" key="1">
    <source>
        <dbReference type="Pfam" id="PF12728"/>
    </source>
</evidence>
<dbReference type="GO" id="GO:0003677">
    <property type="term" value="F:DNA binding"/>
    <property type="evidence" value="ECO:0007669"/>
    <property type="project" value="InterPro"/>
</dbReference>
<feature type="domain" description="Helix-turn-helix" evidence="1">
    <location>
        <begin position="70"/>
        <end position="119"/>
    </location>
</feature>
<evidence type="ECO:0000313" key="2">
    <source>
        <dbReference type="EMBL" id="VDC21417.1"/>
    </source>
</evidence>
<proteinExistence type="predicted"/>
<reference evidence="2 3" key="1">
    <citation type="submission" date="2018-11" db="EMBL/GenBank/DDBJ databases">
        <authorList>
            <person name="Criscuolo A."/>
        </authorList>
    </citation>
    <scope>NUCLEOTIDE SEQUENCE [LARGE SCALE GENOMIC DNA]</scope>
    <source>
        <strain evidence="2">AT11b</strain>
    </source>
</reference>
<dbReference type="InterPro" id="IPR010093">
    <property type="entry name" value="SinI_DNA-bd"/>
</dbReference>
<dbReference type="Proteomes" id="UP000280861">
    <property type="component" value="Unassembled WGS sequence"/>
</dbReference>
<gene>
    <name evidence="2" type="ORF">PSET11_00779</name>
</gene>
<dbReference type="RefSeq" id="WP_124090786.1">
    <property type="nucleotide sequence ID" value="NZ_CBCRYA010000008.1"/>
</dbReference>
<sequence length="121" mass="13327">MALIAPRVTPGLPADDARTLSRALQDSDDITVFVDGTVHRLPAEARDAVVDLLARLGRSETVTVSSVEEMLTTSRAAELAGISHTYLRNMTDRGEIPVEYRGTHRRIRLADVMAWLATQEK</sequence>
<dbReference type="InterPro" id="IPR009061">
    <property type="entry name" value="DNA-bd_dom_put_sf"/>
</dbReference>
<dbReference type="EMBL" id="UXAU01000013">
    <property type="protein sequence ID" value="VDC21417.1"/>
    <property type="molecule type" value="Genomic_DNA"/>
</dbReference>
<dbReference type="SUPFAM" id="SSF46955">
    <property type="entry name" value="Putative DNA-binding domain"/>
    <property type="match status" value="1"/>
</dbReference>
<dbReference type="InterPro" id="IPR041657">
    <property type="entry name" value="HTH_17"/>
</dbReference>
<dbReference type="AlphaFoldDB" id="A0A3P5WZJ2"/>
<accession>A0A3P5WZJ2</accession>
<name>A0A3P5WZJ2_9MICC</name>
<dbReference type="Pfam" id="PF12728">
    <property type="entry name" value="HTH_17"/>
    <property type="match status" value="1"/>
</dbReference>
<organism evidence="2 3">
    <name type="scientific">Arthrobacter ulcerisalmonis</name>
    <dbReference type="NCBI Taxonomy" id="2483813"/>
    <lineage>
        <taxon>Bacteria</taxon>
        <taxon>Bacillati</taxon>
        <taxon>Actinomycetota</taxon>
        <taxon>Actinomycetes</taxon>
        <taxon>Micrococcales</taxon>
        <taxon>Micrococcaceae</taxon>
        <taxon>Arthrobacter</taxon>
    </lineage>
</organism>
<dbReference type="InterPro" id="IPR036388">
    <property type="entry name" value="WH-like_DNA-bd_sf"/>
</dbReference>
<dbReference type="OrthoDB" id="4965449at2"/>
<evidence type="ECO:0000313" key="3">
    <source>
        <dbReference type="Proteomes" id="UP000280861"/>
    </source>
</evidence>
<dbReference type="NCBIfam" id="TIGR01764">
    <property type="entry name" value="excise"/>
    <property type="match status" value="1"/>
</dbReference>
<dbReference type="Gene3D" id="1.10.10.10">
    <property type="entry name" value="Winged helix-like DNA-binding domain superfamily/Winged helix DNA-binding domain"/>
    <property type="match status" value="1"/>
</dbReference>
<keyword evidence="3" id="KW-1185">Reference proteome</keyword>